<evidence type="ECO:0000313" key="1">
    <source>
        <dbReference type="EMBL" id="MPC57537.1"/>
    </source>
</evidence>
<organism evidence="1 2">
    <name type="scientific">Portunus trituberculatus</name>
    <name type="common">Swimming crab</name>
    <name type="synonym">Neptunus trituberculatus</name>
    <dbReference type="NCBI Taxonomy" id="210409"/>
    <lineage>
        <taxon>Eukaryota</taxon>
        <taxon>Metazoa</taxon>
        <taxon>Ecdysozoa</taxon>
        <taxon>Arthropoda</taxon>
        <taxon>Crustacea</taxon>
        <taxon>Multicrustacea</taxon>
        <taxon>Malacostraca</taxon>
        <taxon>Eumalacostraca</taxon>
        <taxon>Eucarida</taxon>
        <taxon>Decapoda</taxon>
        <taxon>Pleocyemata</taxon>
        <taxon>Brachyura</taxon>
        <taxon>Eubrachyura</taxon>
        <taxon>Portunoidea</taxon>
        <taxon>Portunidae</taxon>
        <taxon>Portuninae</taxon>
        <taxon>Portunus</taxon>
    </lineage>
</organism>
<dbReference type="EMBL" id="VSRR010014865">
    <property type="protein sequence ID" value="MPC57537.1"/>
    <property type="molecule type" value="Genomic_DNA"/>
</dbReference>
<dbReference type="AlphaFoldDB" id="A0A5B7GJS0"/>
<name>A0A5B7GJS0_PORTR</name>
<dbReference type="Proteomes" id="UP000324222">
    <property type="component" value="Unassembled WGS sequence"/>
</dbReference>
<gene>
    <name evidence="1" type="ORF">E2C01_051518</name>
</gene>
<reference evidence="1 2" key="1">
    <citation type="submission" date="2019-05" db="EMBL/GenBank/DDBJ databases">
        <title>Another draft genome of Portunus trituberculatus and its Hox gene families provides insights of decapod evolution.</title>
        <authorList>
            <person name="Jeong J.-H."/>
            <person name="Song I."/>
            <person name="Kim S."/>
            <person name="Choi T."/>
            <person name="Kim D."/>
            <person name="Ryu S."/>
            <person name="Kim W."/>
        </authorList>
    </citation>
    <scope>NUCLEOTIDE SEQUENCE [LARGE SCALE GENOMIC DNA]</scope>
    <source>
        <tissue evidence="1">Muscle</tissue>
    </source>
</reference>
<sequence>MTSSPCLVTLPCYHQDLTLQSYAALGIIVTETGDKPWRRMCWAELMEYNSFSKGIQQQRVKH</sequence>
<comment type="caution">
    <text evidence="1">The sequence shown here is derived from an EMBL/GenBank/DDBJ whole genome shotgun (WGS) entry which is preliminary data.</text>
</comment>
<evidence type="ECO:0000313" key="2">
    <source>
        <dbReference type="Proteomes" id="UP000324222"/>
    </source>
</evidence>
<accession>A0A5B7GJS0</accession>
<keyword evidence="2" id="KW-1185">Reference proteome</keyword>
<proteinExistence type="predicted"/>
<protein>
    <submittedName>
        <fullName evidence="1">Uncharacterized protein</fullName>
    </submittedName>
</protein>